<dbReference type="Proteomes" id="UP000265520">
    <property type="component" value="Unassembled WGS sequence"/>
</dbReference>
<comment type="caution">
    <text evidence="1">The sequence shown here is derived from an EMBL/GenBank/DDBJ whole genome shotgun (WGS) entry which is preliminary data.</text>
</comment>
<proteinExistence type="predicted"/>
<evidence type="ECO:0000313" key="1">
    <source>
        <dbReference type="EMBL" id="MCI81220.1"/>
    </source>
</evidence>
<accession>A0A392V459</accession>
<dbReference type="AlphaFoldDB" id="A0A392V459"/>
<name>A0A392V459_9FABA</name>
<organism evidence="1 2">
    <name type="scientific">Trifolium medium</name>
    <dbReference type="NCBI Taxonomy" id="97028"/>
    <lineage>
        <taxon>Eukaryota</taxon>
        <taxon>Viridiplantae</taxon>
        <taxon>Streptophyta</taxon>
        <taxon>Embryophyta</taxon>
        <taxon>Tracheophyta</taxon>
        <taxon>Spermatophyta</taxon>
        <taxon>Magnoliopsida</taxon>
        <taxon>eudicotyledons</taxon>
        <taxon>Gunneridae</taxon>
        <taxon>Pentapetalae</taxon>
        <taxon>rosids</taxon>
        <taxon>fabids</taxon>
        <taxon>Fabales</taxon>
        <taxon>Fabaceae</taxon>
        <taxon>Papilionoideae</taxon>
        <taxon>50 kb inversion clade</taxon>
        <taxon>NPAAA clade</taxon>
        <taxon>Hologalegina</taxon>
        <taxon>IRL clade</taxon>
        <taxon>Trifolieae</taxon>
        <taxon>Trifolium</taxon>
    </lineage>
</organism>
<feature type="non-terminal residue" evidence="1">
    <location>
        <position position="73"/>
    </location>
</feature>
<protein>
    <submittedName>
        <fullName evidence="1">Uncharacterized protein</fullName>
    </submittedName>
</protein>
<evidence type="ECO:0000313" key="2">
    <source>
        <dbReference type="Proteomes" id="UP000265520"/>
    </source>
</evidence>
<dbReference type="EMBL" id="LXQA011013594">
    <property type="protein sequence ID" value="MCI81220.1"/>
    <property type="molecule type" value="Genomic_DNA"/>
</dbReference>
<feature type="non-terminal residue" evidence="1">
    <location>
        <position position="1"/>
    </location>
</feature>
<sequence>YRQQFPPAPFYPRFPSPEAWNEYRRSDQIEYEAIMDHNEAVFYEQCGAHMKAQEEERAATATATAAAANAGSP</sequence>
<reference evidence="1 2" key="1">
    <citation type="journal article" date="2018" name="Front. Plant Sci.">
        <title>Red Clover (Trifolium pratense) and Zigzag Clover (T. medium) - A Picture of Genomic Similarities and Differences.</title>
        <authorList>
            <person name="Dluhosova J."/>
            <person name="Istvanek J."/>
            <person name="Nedelnik J."/>
            <person name="Repkova J."/>
        </authorList>
    </citation>
    <scope>NUCLEOTIDE SEQUENCE [LARGE SCALE GENOMIC DNA]</scope>
    <source>
        <strain evidence="2">cv. 10/8</strain>
        <tissue evidence="1">Leaf</tissue>
    </source>
</reference>
<keyword evidence="2" id="KW-1185">Reference proteome</keyword>